<dbReference type="OrthoDB" id="465542at2"/>
<dbReference type="AlphaFoldDB" id="A0A160SYY3"/>
<proteinExistence type="predicted"/>
<reference evidence="1" key="1">
    <citation type="submission" date="2016-01" db="EMBL/GenBank/DDBJ databases">
        <authorList>
            <person name="Mcilroy J.S."/>
            <person name="Karst M S."/>
            <person name="Albertsen M."/>
        </authorList>
    </citation>
    <scope>NUCLEOTIDE SEQUENCE</scope>
    <source>
        <strain evidence="1">Cfx-K</strain>
    </source>
</reference>
<dbReference type="RefSeq" id="WP_095042165.1">
    <property type="nucleotide sequence ID" value="NZ_LN890655.1"/>
</dbReference>
<gene>
    <name evidence="1" type="ORF">CFX0092_A0688</name>
</gene>
<keyword evidence="2" id="KW-1185">Reference proteome</keyword>
<dbReference type="KEGG" id="pbf:CFX0092_A0688"/>
<evidence type="ECO:0000313" key="1">
    <source>
        <dbReference type="EMBL" id="CUS02566.2"/>
    </source>
</evidence>
<dbReference type="EMBL" id="LN890655">
    <property type="protein sequence ID" value="CUS02566.2"/>
    <property type="molecule type" value="Genomic_DNA"/>
</dbReference>
<evidence type="ECO:0000313" key="2">
    <source>
        <dbReference type="Proteomes" id="UP000215027"/>
    </source>
</evidence>
<accession>A0A160SYY3</accession>
<dbReference type="Proteomes" id="UP000215027">
    <property type="component" value="Chromosome I"/>
</dbReference>
<name>A0A160SYY3_9CHLR</name>
<organism evidence="1 2">
    <name type="scientific">Candidatus Promineifilum breve</name>
    <dbReference type="NCBI Taxonomy" id="1806508"/>
    <lineage>
        <taxon>Bacteria</taxon>
        <taxon>Bacillati</taxon>
        <taxon>Chloroflexota</taxon>
        <taxon>Ardenticatenia</taxon>
        <taxon>Candidatus Promineifilales</taxon>
        <taxon>Candidatus Promineifilaceae</taxon>
        <taxon>Candidatus Promineifilum</taxon>
    </lineage>
</organism>
<sequence length="65" mass="7550">MSTTIELPEEVIHFELPEAVQNRLQYLLDRQDAGEELTSDERDEAEGLVELAEFLTYLRLTAQRN</sequence>
<protein>
    <submittedName>
        <fullName evidence="1">Uncharacterized protein</fullName>
    </submittedName>
</protein>